<evidence type="ECO:0000256" key="5">
    <source>
        <dbReference type="ARBA" id="ARBA00022825"/>
    </source>
</evidence>
<dbReference type="PROSITE" id="PS00138">
    <property type="entry name" value="SUBTILASE_SER"/>
    <property type="match status" value="1"/>
</dbReference>
<keyword evidence="5" id="KW-0720">Serine protease</keyword>
<feature type="signal peptide" evidence="9">
    <location>
        <begin position="1"/>
        <end position="33"/>
    </location>
</feature>
<dbReference type="Proteomes" id="UP000538666">
    <property type="component" value="Unassembled WGS sequence"/>
</dbReference>
<evidence type="ECO:0000259" key="10">
    <source>
        <dbReference type="PROSITE" id="PS51695"/>
    </source>
</evidence>
<evidence type="ECO:0000256" key="6">
    <source>
        <dbReference type="ARBA" id="ARBA00022837"/>
    </source>
</evidence>
<dbReference type="EMBL" id="JACHEK010000001">
    <property type="protein sequence ID" value="MBB6142387.1"/>
    <property type="molecule type" value="Genomic_DNA"/>
</dbReference>
<dbReference type="InterPro" id="IPR015366">
    <property type="entry name" value="S53_propep"/>
</dbReference>
<dbReference type="PROSITE" id="PS51695">
    <property type="entry name" value="SEDOLISIN"/>
    <property type="match status" value="1"/>
</dbReference>
<keyword evidence="2" id="KW-0645">Protease</keyword>
<dbReference type="GO" id="GO:0004252">
    <property type="term" value="F:serine-type endopeptidase activity"/>
    <property type="evidence" value="ECO:0007669"/>
    <property type="project" value="InterPro"/>
</dbReference>
<dbReference type="InterPro" id="IPR032109">
    <property type="entry name" value="Big_3_5"/>
</dbReference>
<protein>
    <recommendedName>
        <fullName evidence="10">Peptidase S53 domain-containing protein</fullName>
    </recommendedName>
</protein>
<feature type="transmembrane region" description="Helical" evidence="8">
    <location>
        <begin position="1504"/>
        <end position="1525"/>
    </location>
</feature>
<keyword evidence="8" id="KW-0472">Membrane</keyword>
<keyword evidence="4" id="KW-0378">Hydrolase</keyword>
<keyword evidence="6" id="KW-0106">Calcium</keyword>
<keyword evidence="8" id="KW-0812">Transmembrane</keyword>
<evidence type="ECO:0000256" key="9">
    <source>
        <dbReference type="SAM" id="SignalP"/>
    </source>
</evidence>
<comment type="cofactor">
    <cofactor evidence="1">
        <name>Ca(2+)</name>
        <dbReference type="ChEBI" id="CHEBI:29108"/>
    </cofactor>
</comment>
<evidence type="ECO:0000256" key="7">
    <source>
        <dbReference type="ARBA" id="ARBA00023145"/>
    </source>
</evidence>
<keyword evidence="9" id="KW-0732">Signal</keyword>
<evidence type="ECO:0000256" key="2">
    <source>
        <dbReference type="ARBA" id="ARBA00022670"/>
    </source>
</evidence>
<organism evidence="11 12">
    <name type="scientific">Silvibacterium bohemicum</name>
    <dbReference type="NCBI Taxonomy" id="1577686"/>
    <lineage>
        <taxon>Bacteria</taxon>
        <taxon>Pseudomonadati</taxon>
        <taxon>Acidobacteriota</taxon>
        <taxon>Terriglobia</taxon>
        <taxon>Terriglobales</taxon>
        <taxon>Acidobacteriaceae</taxon>
        <taxon>Silvibacterium</taxon>
    </lineage>
</organism>
<dbReference type="GO" id="GO:0006508">
    <property type="term" value="P:proteolysis"/>
    <property type="evidence" value="ECO:0007669"/>
    <property type="project" value="UniProtKB-KW"/>
</dbReference>
<dbReference type="InterPro" id="IPR013783">
    <property type="entry name" value="Ig-like_fold"/>
</dbReference>
<name>A0A841JP73_9BACT</name>
<dbReference type="CDD" id="cd11377">
    <property type="entry name" value="Pro-peptidase_S53"/>
    <property type="match status" value="1"/>
</dbReference>
<dbReference type="GO" id="GO:0046872">
    <property type="term" value="F:metal ion binding"/>
    <property type="evidence" value="ECO:0007669"/>
    <property type="project" value="UniProtKB-KW"/>
</dbReference>
<dbReference type="PANTHER" id="PTHR14218:SF15">
    <property type="entry name" value="TRIPEPTIDYL-PEPTIDASE 1"/>
    <property type="match status" value="1"/>
</dbReference>
<sequence>MLQKILPTLRDLRKLGAAAFLLCLAPAMLSAQATQAVTSPVANRLTQPVDESARVTLKGTVHPLANAANDRGAASDSMPLDRIQVLLQRSPAQESALKQLITDMHTPGTGSYHKWLTPDAFGKQFGPSDQDIATLEAWLQSKGFNVAKVNPGKQSLEVSGSVAQFRTAFNTQIHKYVVNGETHYANASDPQIPAALAPVFGGFASLNNFRPKSLARVLGKATYDPKTDKATPQWTQANGTGLSFVFSPADFAVQYDLTPLQTAGLEGQNQSIAIIDFSNINVALVNQFRTLFGLPANPPQVIIDGNDPGIGGINNPDGPLAGSDVESYLDVEWAGAIAPQATIDLVVAADTALENGGVLAAERAVYSNIAPIISSSISTGGCEQQAGSSNAFISALWEQAAAQGITVLEAAGDSGSAGCDNDDTQVYAVSGQAIGSWAATPYNVAVGGTDFYYSDYATGAASASTYWSTTPTQLPAVSLLQPIPEQPWNDSQYGLNAINFFSADGTTTIAAGSGGASNCALGTGTASNGGWATCTGGYPKPSWQTGAGVPADNVRDIPDLSLFAADGLNYSFFPVCAADGDCQSPSGSNPVQITGVGGTSGATPSFAGIMALVNQKYGPQGQANFVLYPLAAQFPAAFHDVTVGTNSVPCEFLPSATPGCIKVSNPITATDPNLGAAQEGQIGTGTTPEYNAGTGYDLATGLGSIDANQLVTNWGNVKFASSGVTLTSPTAGTTVTHGSPVTFTGTVAETGTGTATPTGSVAIETSSTGTSQQGQITLPLSGGAFSGPTSILPGGTYNVWARYSGDSTNTASQSAPVQITVNPEASSLNLNVLSPNSSGAYVVVPSGTASIPYGTQLVLSGRAFPTTYYNQCVNVATAPASCSTASFTSPTGTVTFSDSGTAVNTAVVNTEGDAEYNPTDPVAAHLTTQIGSHSITAAFSGDGSYSPSTAAAITYTVTPAPTTITPTAAVSTLYAGQATTFTLVIQSSGVGMAPTGTVTISGGPSGTPTSVPVASSGVDAQAGTTSSYATVAFPASVAANTYTMTFTYSGDGNYTGSSTSGGLQFVSPPSGLKASSAAITTSGPATSPDAAINVTVTVTGTGTTAPTGTITLETSGYNFNPLTLVPSTTGVTSSVTITVDSTSLLQGANVLTAAYSGDSVYAPSSSPAVSIANPLADFSLIPTATTLTIPSSGTVPDTVNISSVNGFSGAVNLACASAGGVECVFSNASPVLTAGGSAAVAVTVNNDNVTTAGTYNLLITGTDSTGAYVHTLGLSVIAPATTLLPGLALSGPAGIAIQNPGDTATASLTVLPQGGLTGVTSISCTVTNSPAGVTCSAPATAANGTSSTLTVTTTSATPPGTYTAELVATQGNTTSATLPIPIIVSPALAIALSGTAPAAISPGASATSTISVAPAGGFTGTVNLSCSITTSPSGANDVPTCSIASSVSVTAAAAVTTPLTVNTTAATTSSLDRPLNKFFAVGGGIAVAGLLLFSIPARRRSWRSILGVLVFAAVVGLGIGCGGSGSSSGGGGGGTTNPGTTAGTYMVTVTGADASTGKITNSTTVSVTVN</sequence>
<dbReference type="InterPro" id="IPR036852">
    <property type="entry name" value="Peptidase_S8/S53_dom_sf"/>
</dbReference>
<evidence type="ECO:0000256" key="4">
    <source>
        <dbReference type="ARBA" id="ARBA00022801"/>
    </source>
</evidence>
<accession>A0A841JP73</accession>
<dbReference type="CDD" id="cd04056">
    <property type="entry name" value="Peptidases_S53"/>
    <property type="match status" value="1"/>
</dbReference>
<dbReference type="SUPFAM" id="SSF54897">
    <property type="entry name" value="Protease propeptides/inhibitors"/>
    <property type="match status" value="1"/>
</dbReference>
<dbReference type="RefSeq" id="WP_184084475.1">
    <property type="nucleotide sequence ID" value="NZ_JACHEK010000001.1"/>
</dbReference>
<feature type="transmembrane region" description="Helical" evidence="8">
    <location>
        <begin position="1478"/>
        <end position="1497"/>
    </location>
</feature>
<feature type="chain" id="PRO_5032640772" description="Peptidase S53 domain-containing protein" evidence="9">
    <location>
        <begin position="34"/>
        <end position="1570"/>
    </location>
</feature>
<feature type="domain" description="Peptidase S53" evidence="10">
    <location>
        <begin position="245"/>
        <end position="717"/>
    </location>
</feature>
<evidence type="ECO:0000313" key="12">
    <source>
        <dbReference type="Proteomes" id="UP000538666"/>
    </source>
</evidence>
<comment type="caution">
    <text evidence="11">The sequence shown here is derived from an EMBL/GenBank/DDBJ whole genome shotgun (WGS) entry which is preliminary data.</text>
</comment>
<dbReference type="Pfam" id="PF16640">
    <property type="entry name" value="Big_3_5"/>
    <property type="match status" value="2"/>
</dbReference>
<dbReference type="Gene3D" id="3.40.50.200">
    <property type="entry name" value="Peptidase S8/S53 domain"/>
    <property type="match status" value="1"/>
</dbReference>
<dbReference type="SUPFAM" id="SSF52743">
    <property type="entry name" value="Subtilisin-like"/>
    <property type="match status" value="1"/>
</dbReference>
<dbReference type="Gene3D" id="2.60.40.10">
    <property type="entry name" value="Immunoglobulins"/>
    <property type="match status" value="3"/>
</dbReference>
<evidence type="ECO:0000256" key="1">
    <source>
        <dbReference type="ARBA" id="ARBA00001913"/>
    </source>
</evidence>
<dbReference type="PANTHER" id="PTHR14218">
    <property type="entry name" value="PROTEASE S8 TRIPEPTIDYL PEPTIDASE I CLN2"/>
    <property type="match status" value="1"/>
</dbReference>
<keyword evidence="12" id="KW-1185">Reference proteome</keyword>
<gene>
    <name evidence="11" type="ORF">HNQ77_000325</name>
</gene>
<evidence type="ECO:0000313" key="11">
    <source>
        <dbReference type="EMBL" id="MBB6142387.1"/>
    </source>
</evidence>
<keyword evidence="8" id="KW-1133">Transmembrane helix</keyword>
<dbReference type="GO" id="GO:0008240">
    <property type="term" value="F:tripeptidyl-peptidase activity"/>
    <property type="evidence" value="ECO:0007669"/>
    <property type="project" value="TreeGrafter"/>
</dbReference>
<keyword evidence="7" id="KW-0865">Zymogen</keyword>
<keyword evidence="3" id="KW-0479">Metal-binding</keyword>
<evidence type="ECO:0000256" key="3">
    <source>
        <dbReference type="ARBA" id="ARBA00022723"/>
    </source>
</evidence>
<evidence type="ECO:0000256" key="8">
    <source>
        <dbReference type="SAM" id="Phobius"/>
    </source>
</evidence>
<dbReference type="InterPro" id="IPR023828">
    <property type="entry name" value="Peptidase_S8_Ser-AS"/>
</dbReference>
<dbReference type="Pfam" id="PF09286">
    <property type="entry name" value="Pro-kuma_activ"/>
    <property type="match status" value="1"/>
</dbReference>
<dbReference type="InterPro" id="IPR030400">
    <property type="entry name" value="Sedolisin_dom"/>
</dbReference>
<dbReference type="SMART" id="SM00944">
    <property type="entry name" value="Pro-kuma_activ"/>
    <property type="match status" value="1"/>
</dbReference>
<reference evidence="11 12" key="1">
    <citation type="submission" date="2020-08" db="EMBL/GenBank/DDBJ databases">
        <title>Genomic Encyclopedia of Type Strains, Phase IV (KMG-IV): sequencing the most valuable type-strain genomes for metagenomic binning, comparative biology and taxonomic classification.</title>
        <authorList>
            <person name="Goeker M."/>
        </authorList>
    </citation>
    <scope>NUCLEOTIDE SEQUENCE [LARGE SCALE GENOMIC DNA]</scope>
    <source>
        <strain evidence="11 12">DSM 103733</strain>
    </source>
</reference>
<proteinExistence type="predicted"/>
<dbReference type="InterPro" id="IPR050819">
    <property type="entry name" value="Tripeptidyl-peptidase_I"/>
</dbReference>